<evidence type="ECO:0000256" key="1">
    <source>
        <dbReference type="SAM" id="MobiDB-lite"/>
    </source>
</evidence>
<accession>A0A0A9HGJ1</accession>
<dbReference type="EMBL" id="GBRH01161616">
    <property type="protein sequence ID" value="JAE36280.1"/>
    <property type="molecule type" value="Transcribed_RNA"/>
</dbReference>
<dbReference type="AlphaFoldDB" id="A0A0A9HGJ1"/>
<sequence length="58" mass="6461">MYTARRSRGSSLPPAAGEPPEGRRSQRERRRDGNRFSVTLATVAKGDEARSFRGVSLR</sequence>
<evidence type="ECO:0000313" key="2">
    <source>
        <dbReference type="EMBL" id="JAE36280.1"/>
    </source>
</evidence>
<name>A0A0A9HGJ1_ARUDO</name>
<feature type="region of interest" description="Disordered" evidence="1">
    <location>
        <begin position="1"/>
        <end position="42"/>
    </location>
</feature>
<proteinExistence type="predicted"/>
<protein>
    <submittedName>
        <fullName evidence="2">Uncharacterized protein</fullName>
    </submittedName>
</protein>
<organism evidence="2">
    <name type="scientific">Arundo donax</name>
    <name type="common">Giant reed</name>
    <name type="synonym">Donax arundinaceus</name>
    <dbReference type="NCBI Taxonomy" id="35708"/>
    <lineage>
        <taxon>Eukaryota</taxon>
        <taxon>Viridiplantae</taxon>
        <taxon>Streptophyta</taxon>
        <taxon>Embryophyta</taxon>
        <taxon>Tracheophyta</taxon>
        <taxon>Spermatophyta</taxon>
        <taxon>Magnoliopsida</taxon>
        <taxon>Liliopsida</taxon>
        <taxon>Poales</taxon>
        <taxon>Poaceae</taxon>
        <taxon>PACMAD clade</taxon>
        <taxon>Arundinoideae</taxon>
        <taxon>Arundineae</taxon>
        <taxon>Arundo</taxon>
    </lineage>
</organism>
<reference evidence="2" key="1">
    <citation type="submission" date="2014-09" db="EMBL/GenBank/DDBJ databases">
        <authorList>
            <person name="Magalhaes I.L.F."/>
            <person name="Oliveira U."/>
            <person name="Santos F.R."/>
            <person name="Vidigal T.H.D.A."/>
            <person name="Brescovit A.D."/>
            <person name="Santos A.J."/>
        </authorList>
    </citation>
    <scope>NUCLEOTIDE SEQUENCE</scope>
    <source>
        <tissue evidence="2">Shoot tissue taken approximately 20 cm above the soil surface</tissue>
    </source>
</reference>
<feature type="compositionally biased region" description="Basic and acidic residues" evidence="1">
    <location>
        <begin position="20"/>
        <end position="34"/>
    </location>
</feature>
<reference evidence="2" key="2">
    <citation type="journal article" date="2015" name="Data Brief">
        <title>Shoot transcriptome of the giant reed, Arundo donax.</title>
        <authorList>
            <person name="Barrero R.A."/>
            <person name="Guerrero F.D."/>
            <person name="Moolhuijzen P."/>
            <person name="Goolsby J.A."/>
            <person name="Tidwell J."/>
            <person name="Bellgard S.E."/>
            <person name="Bellgard M.I."/>
        </authorList>
    </citation>
    <scope>NUCLEOTIDE SEQUENCE</scope>
    <source>
        <tissue evidence="2">Shoot tissue taken approximately 20 cm above the soil surface</tissue>
    </source>
</reference>